<sequence length="75" mass="8475">MVTDSEGTTSQASALVSWLIRLDIHREYQIEMDKQAEMRKKKSLTTLMKPAVPPKYQIKSAPIIATMMQAPVVEI</sequence>
<accession>A0A915KBG7</accession>
<proteinExistence type="predicted"/>
<organism evidence="1 2">
    <name type="scientific">Romanomermis culicivorax</name>
    <name type="common">Nematode worm</name>
    <dbReference type="NCBI Taxonomy" id="13658"/>
    <lineage>
        <taxon>Eukaryota</taxon>
        <taxon>Metazoa</taxon>
        <taxon>Ecdysozoa</taxon>
        <taxon>Nematoda</taxon>
        <taxon>Enoplea</taxon>
        <taxon>Dorylaimia</taxon>
        <taxon>Mermithida</taxon>
        <taxon>Mermithoidea</taxon>
        <taxon>Mermithidae</taxon>
        <taxon>Romanomermis</taxon>
    </lineage>
</organism>
<dbReference type="AlphaFoldDB" id="A0A915KBG7"/>
<evidence type="ECO:0000313" key="1">
    <source>
        <dbReference type="Proteomes" id="UP000887565"/>
    </source>
</evidence>
<dbReference type="WBParaSite" id="nRc.2.0.1.t36123-RA">
    <property type="protein sequence ID" value="nRc.2.0.1.t36123-RA"/>
    <property type="gene ID" value="nRc.2.0.1.g36123"/>
</dbReference>
<reference evidence="2" key="1">
    <citation type="submission" date="2022-11" db="UniProtKB">
        <authorList>
            <consortium name="WormBaseParasite"/>
        </authorList>
    </citation>
    <scope>IDENTIFICATION</scope>
</reference>
<dbReference type="Proteomes" id="UP000887565">
    <property type="component" value="Unplaced"/>
</dbReference>
<keyword evidence="1" id="KW-1185">Reference proteome</keyword>
<evidence type="ECO:0000313" key="2">
    <source>
        <dbReference type="WBParaSite" id="nRc.2.0.1.t36123-RA"/>
    </source>
</evidence>
<name>A0A915KBG7_ROMCU</name>
<protein>
    <submittedName>
        <fullName evidence="2">Uncharacterized protein</fullName>
    </submittedName>
</protein>